<dbReference type="Pfam" id="PF23558">
    <property type="entry name" value="TPR_P4H"/>
    <property type="match status" value="1"/>
</dbReference>
<dbReference type="AlphaFoldDB" id="A0A815UL00"/>
<proteinExistence type="predicted"/>
<name>A0A815UL00_9BILA</name>
<dbReference type="EMBL" id="CAJNOI010000054">
    <property type="protein sequence ID" value="CAF0955061.1"/>
    <property type="molecule type" value="Genomic_DNA"/>
</dbReference>
<feature type="domain" description="Prolyl 4-hydroxylase peptide-substrate-binding" evidence="1">
    <location>
        <begin position="21"/>
        <end position="81"/>
    </location>
</feature>
<protein>
    <recommendedName>
        <fullName evidence="1">Prolyl 4-hydroxylase peptide-substrate-binding domain-containing protein</fullName>
    </recommendedName>
</protein>
<evidence type="ECO:0000313" key="4">
    <source>
        <dbReference type="Proteomes" id="UP000663832"/>
    </source>
</evidence>
<dbReference type="InterPro" id="IPR059068">
    <property type="entry name" value="TPR_P4H"/>
</dbReference>
<dbReference type="EMBL" id="CAJNOM010000609">
    <property type="protein sequence ID" value="CAF1520594.1"/>
    <property type="molecule type" value="Genomic_DNA"/>
</dbReference>
<dbReference type="Gene3D" id="1.25.40.10">
    <property type="entry name" value="Tetratricopeptide repeat domain"/>
    <property type="match status" value="1"/>
</dbReference>
<dbReference type="OrthoDB" id="420380at2759"/>
<evidence type="ECO:0000313" key="2">
    <source>
        <dbReference type="EMBL" id="CAF0955061.1"/>
    </source>
</evidence>
<evidence type="ECO:0000259" key="1">
    <source>
        <dbReference type="Pfam" id="PF23558"/>
    </source>
</evidence>
<sequence>MYKWKFLLEINVDARSIRNHLNKETNKTSRIKIHILDYLAYTTSQEGNIEHALAVIQEILTITSNHVRTNNYTIYYEIVIENRTLTKQERKNDMNTNDKQNLKLLPTVSQTKNYKRNNARLDSYFQEREFYFLLLACTVLIRNKWIDERGEAFRRSCVTRFNGMSESSVGTKLT</sequence>
<evidence type="ECO:0000313" key="3">
    <source>
        <dbReference type="EMBL" id="CAF1520594.1"/>
    </source>
</evidence>
<reference evidence="3" key="1">
    <citation type="submission" date="2021-02" db="EMBL/GenBank/DDBJ databases">
        <authorList>
            <person name="Nowell W R."/>
        </authorList>
    </citation>
    <scope>NUCLEOTIDE SEQUENCE</scope>
</reference>
<gene>
    <name evidence="2" type="ORF">BJG266_LOCUS13430</name>
    <name evidence="3" type="ORF">QVE165_LOCUS44757</name>
</gene>
<comment type="caution">
    <text evidence="3">The sequence shown here is derived from an EMBL/GenBank/DDBJ whole genome shotgun (WGS) entry which is preliminary data.</text>
</comment>
<dbReference type="InterPro" id="IPR011990">
    <property type="entry name" value="TPR-like_helical_dom_sf"/>
</dbReference>
<dbReference type="Proteomes" id="UP000663877">
    <property type="component" value="Unassembled WGS sequence"/>
</dbReference>
<organism evidence="3 4">
    <name type="scientific">Adineta steineri</name>
    <dbReference type="NCBI Taxonomy" id="433720"/>
    <lineage>
        <taxon>Eukaryota</taxon>
        <taxon>Metazoa</taxon>
        <taxon>Spiralia</taxon>
        <taxon>Gnathifera</taxon>
        <taxon>Rotifera</taxon>
        <taxon>Eurotatoria</taxon>
        <taxon>Bdelloidea</taxon>
        <taxon>Adinetida</taxon>
        <taxon>Adinetidae</taxon>
        <taxon>Adineta</taxon>
    </lineage>
</organism>
<dbReference type="Proteomes" id="UP000663832">
    <property type="component" value="Unassembled WGS sequence"/>
</dbReference>
<accession>A0A815UL00</accession>
<keyword evidence="4" id="KW-1185">Reference proteome</keyword>